<dbReference type="Proteomes" id="UP000887013">
    <property type="component" value="Unassembled WGS sequence"/>
</dbReference>
<protein>
    <submittedName>
        <fullName evidence="5">SH3 domain-containing protein</fullName>
    </submittedName>
</protein>
<evidence type="ECO:0000313" key="6">
    <source>
        <dbReference type="Proteomes" id="UP000887013"/>
    </source>
</evidence>
<gene>
    <name evidence="5" type="primary">X975_04170</name>
    <name evidence="5" type="ORF">NPIL_184091</name>
</gene>
<dbReference type="InterPro" id="IPR036028">
    <property type="entry name" value="SH3-like_dom_sf"/>
</dbReference>
<dbReference type="EMBL" id="BMAW01073356">
    <property type="protein sequence ID" value="GFT87451.1"/>
    <property type="molecule type" value="Genomic_DNA"/>
</dbReference>
<dbReference type="Pfam" id="PF00018">
    <property type="entry name" value="SH3_1"/>
    <property type="match status" value="1"/>
</dbReference>
<proteinExistence type="predicted"/>
<name>A0A8X6PSY3_NEPPI</name>
<evidence type="ECO:0000256" key="3">
    <source>
        <dbReference type="SAM" id="MobiDB-lite"/>
    </source>
</evidence>
<dbReference type="PROSITE" id="PS50002">
    <property type="entry name" value="SH3"/>
    <property type="match status" value="1"/>
</dbReference>
<feature type="region of interest" description="Disordered" evidence="3">
    <location>
        <begin position="112"/>
        <end position="132"/>
    </location>
</feature>
<dbReference type="OrthoDB" id="10255964at2759"/>
<dbReference type="AlphaFoldDB" id="A0A8X6PSY3"/>
<evidence type="ECO:0000259" key="4">
    <source>
        <dbReference type="PROSITE" id="PS50002"/>
    </source>
</evidence>
<sequence>MRKLSLNWFRSLSYSPPDANRQEGATAKNTDYTRIRHYSTIPEDRRSETAKISKDVIRVVTAHTAAPNSDELSINCGDRLHLVETEEKRPKWSLVRRISDDAQGWVPSSCLRTPSVSSISAPSINDSPKTGI</sequence>
<reference evidence="5" key="1">
    <citation type="submission" date="2020-08" db="EMBL/GenBank/DDBJ databases">
        <title>Multicomponent nature underlies the extraordinary mechanical properties of spider dragline silk.</title>
        <authorList>
            <person name="Kono N."/>
            <person name="Nakamura H."/>
            <person name="Mori M."/>
            <person name="Yoshida Y."/>
            <person name="Ohtoshi R."/>
            <person name="Malay A.D."/>
            <person name="Moran D.A.P."/>
            <person name="Tomita M."/>
            <person name="Numata K."/>
            <person name="Arakawa K."/>
        </authorList>
    </citation>
    <scope>NUCLEOTIDE SEQUENCE</scope>
</reference>
<accession>A0A8X6PSY3</accession>
<evidence type="ECO:0000256" key="1">
    <source>
        <dbReference type="ARBA" id="ARBA00022443"/>
    </source>
</evidence>
<dbReference type="Gene3D" id="2.30.30.40">
    <property type="entry name" value="SH3 Domains"/>
    <property type="match status" value="1"/>
</dbReference>
<comment type="caution">
    <text evidence="5">The sequence shown here is derived from an EMBL/GenBank/DDBJ whole genome shotgun (WGS) entry which is preliminary data.</text>
</comment>
<evidence type="ECO:0000256" key="2">
    <source>
        <dbReference type="PROSITE-ProRule" id="PRU00192"/>
    </source>
</evidence>
<dbReference type="SUPFAM" id="SSF50044">
    <property type="entry name" value="SH3-domain"/>
    <property type="match status" value="1"/>
</dbReference>
<organism evidence="5 6">
    <name type="scientific">Nephila pilipes</name>
    <name type="common">Giant wood spider</name>
    <name type="synonym">Nephila maculata</name>
    <dbReference type="NCBI Taxonomy" id="299642"/>
    <lineage>
        <taxon>Eukaryota</taxon>
        <taxon>Metazoa</taxon>
        <taxon>Ecdysozoa</taxon>
        <taxon>Arthropoda</taxon>
        <taxon>Chelicerata</taxon>
        <taxon>Arachnida</taxon>
        <taxon>Araneae</taxon>
        <taxon>Araneomorphae</taxon>
        <taxon>Entelegynae</taxon>
        <taxon>Araneoidea</taxon>
        <taxon>Nephilidae</taxon>
        <taxon>Nephila</taxon>
    </lineage>
</organism>
<feature type="domain" description="SH3" evidence="4">
    <location>
        <begin position="52"/>
        <end position="116"/>
    </location>
</feature>
<dbReference type="SMART" id="SM00326">
    <property type="entry name" value="SH3"/>
    <property type="match status" value="1"/>
</dbReference>
<evidence type="ECO:0000313" key="5">
    <source>
        <dbReference type="EMBL" id="GFT87451.1"/>
    </source>
</evidence>
<keyword evidence="6" id="KW-1185">Reference proteome</keyword>
<dbReference type="InterPro" id="IPR001452">
    <property type="entry name" value="SH3_domain"/>
</dbReference>
<keyword evidence="1 2" id="KW-0728">SH3 domain</keyword>